<proteinExistence type="evidence at transcript level"/>
<protein>
    <submittedName>
        <fullName evidence="1 2">Similar to high affinity sulfate transporter 2</fullName>
    </submittedName>
</protein>
<accession>Q8W479</accession>
<evidence type="ECO:0000313" key="2">
    <source>
        <dbReference type="EMBL" id="AAM10197.1"/>
    </source>
</evidence>
<sequence length="40" mass="4136">MSAKCDKCSLPITNGPGFARINCLSSQNTESGKSSSTNSL</sequence>
<reference evidence="3" key="2">
    <citation type="submission" date="2005-03" db="EMBL/GenBank/DDBJ databases">
        <title>Large-scale analysis of RIKEN Arabidopsis full-length (RAFL) cDNAs.</title>
        <authorList>
            <person name="Totoki Y."/>
            <person name="Seki M."/>
            <person name="Ishida J."/>
            <person name="Nakajima M."/>
            <person name="Enju A."/>
            <person name="Kamiya A."/>
            <person name="Narusaka M."/>
            <person name="Shin-i T."/>
            <person name="Nakagawa M."/>
            <person name="Sakamoto N."/>
            <person name="Oishi K."/>
            <person name="Kohara Y."/>
            <person name="Kobayashi M."/>
            <person name="Toyoda A."/>
            <person name="Sakaki Y."/>
            <person name="Sakurai T."/>
            <person name="Iida K."/>
            <person name="Akiyama K."/>
            <person name="Satou M."/>
            <person name="Toyoda T."/>
            <person name="Konagaya A."/>
            <person name="Carninci P."/>
            <person name="Kawai J."/>
            <person name="Hayashizaki Y."/>
            <person name="Shinozaki K."/>
        </authorList>
    </citation>
    <scope>NUCLEOTIDE SEQUENCE</scope>
</reference>
<dbReference type="AlphaFoldDB" id="Q8W479"/>
<evidence type="ECO:0000313" key="3">
    <source>
        <dbReference type="EMBL" id="BAD94463.1"/>
    </source>
</evidence>
<organism evidence="1">
    <name type="scientific">Arabidopsis thaliana</name>
    <name type="common">Mouse-ear cress</name>
    <dbReference type="NCBI Taxonomy" id="3702"/>
    <lineage>
        <taxon>Eukaryota</taxon>
        <taxon>Viridiplantae</taxon>
        <taxon>Streptophyta</taxon>
        <taxon>Embryophyta</taxon>
        <taxon>Tracheophyta</taxon>
        <taxon>Spermatophyta</taxon>
        <taxon>Magnoliopsida</taxon>
        <taxon>eudicotyledons</taxon>
        <taxon>Gunneridae</taxon>
        <taxon>Pentapetalae</taxon>
        <taxon>rosids</taxon>
        <taxon>malvids</taxon>
        <taxon>Brassicales</taxon>
        <taxon>Brassicaceae</taxon>
        <taxon>Camelineae</taxon>
        <taxon>Arabidopsis</taxon>
    </lineage>
</organism>
<evidence type="ECO:0000313" key="1">
    <source>
        <dbReference type="EMBL" id="AAL32862.1"/>
    </source>
</evidence>
<dbReference type="EMBL" id="AK221435">
    <property type="protein sequence ID" value="BAD94463.1"/>
    <property type="molecule type" value="mRNA"/>
</dbReference>
<reference evidence="1" key="1">
    <citation type="submission" date="2001-11" db="EMBL/GenBank/DDBJ databases">
        <authorList>
            <person name="Southwick A."/>
            <person name="Karlin-Neumann G."/>
            <person name="Nguyen M."/>
            <person name="Lam B."/>
            <person name="Miranda M."/>
            <person name="Palm C.J."/>
            <person name="Bowser L."/>
            <person name="Jones T."/>
            <person name="Banh J."/>
            <person name="Carninci P."/>
            <person name="Chen H."/>
            <person name="Cheuk R."/>
            <person name="Chung M.K."/>
            <person name="Hayashizaki Y."/>
            <person name="Ishida J."/>
            <person name="Kamiya A."/>
            <person name="Kawai J."/>
            <person name="Kim C."/>
            <person name="Lin J."/>
            <person name="Liu S.X."/>
            <person name="Narusaka M."/>
            <person name="Pham P.K."/>
            <person name="Sakano H."/>
            <person name="Sakurai T."/>
            <person name="Satou M."/>
            <person name="Seki M."/>
            <person name="Shinn P."/>
            <person name="Yamada K."/>
            <person name="Shinozaki K."/>
            <person name="Ecker J."/>
            <person name="Theologis A."/>
            <person name="Davis R.W."/>
        </authorList>
    </citation>
    <scope>NUCLEOTIDE SEQUENCE</scope>
</reference>
<dbReference type="EMBL" id="AY062784">
    <property type="protein sequence ID" value="AAL32862.1"/>
    <property type="molecule type" value="mRNA"/>
</dbReference>
<gene>
    <name evidence="2" type="ordered locus">At1g78000</name>
    <name evidence="1" type="ordered locus">At1g78000/F28K19.22</name>
</gene>
<name>Q8W479_ARATH</name>
<dbReference type="EMBL" id="AY081635">
    <property type="protein sequence ID" value="AAM10197.1"/>
    <property type="molecule type" value="mRNA"/>
</dbReference>